<organism evidence="1 2">
    <name type="scientific">Auriscalpium vulgare</name>
    <dbReference type="NCBI Taxonomy" id="40419"/>
    <lineage>
        <taxon>Eukaryota</taxon>
        <taxon>Fungi</taxon>
        <taxon>Dikarya</taxon>
        <taxon>Basidiomycota</taxon>
        <taxon>Agaricomycotina</taxon>
        <taxon>Agaricomycetes</taxon>
        <taxon>Russulales</taxon>
        <taxon>Auriscalpiaceae</taxon>
        <taxon>Auriscalpium</taxon>
    </lineage>
</organism>
<keyword evidence="2" id="KW-1185">Reference proteome</keyword>
<comment type="caution">
    <text evidence="1">The sequence shown here is derived from an EMBL/GenBank/DDBJ whole genome shotgun (WGS) entry which is preliminary data.</text>
</comment>
<protein>
    <submittedName>
        <fullName evidence="1">Uncharacterized protein</fullName>
    </submittedName>
</protein>
<feature type="non-terminal residue" evidence="1">
    <location>
        <position position="218"/>
    </location>
</feature>
<proteinExistence type="predicted"/>
<sequence length="218" mass="24659">VTINSHRALALFDSGSTADLVSPDFARVANLPLFVLEKPVPLQLGCVGSRSSINFGTEPTIQFGGVDRSWYFDIANIDRYDVIIGTPFLSIVGIILNFRRREIASPHGTVRALLEGEEPRLERAKVKRVTEDIPRLRENWYAKFEDIMNGTPSRLPPMREVNHTIPLIDEEMKYRYHLSRCPEALQEQLKQKIARYVEAGWWGTATTAQAAPLLCIPK</sequence>
<dbReference type="EMBL" id="MU275911">
    <property type="protein sequence ID" value="KAI0047078.1"/>
    <property type="molecule type" value="Genomic_DNA"/>
</dbReference>
<feature type="non-terminal residue" evidence="1">
    <location>
        <position position="1"/>
    </location>
</feature>
<gene>
    <name evidence="1" type="ORF">FA95DRAFT_1463129</name>
</gene>
<accession>A0ACB8RU75</accession>
<dbReference type="Proteomes" id="UP000814033">
    <property type="component" value="Unassembled WGS sequence"/>
</dbReference>
<reference evidence="1" key="2">
    <citation type="journal article" date="2022" name="New Phytol.">
        <title>Evolutionary transition to the ectomycorrhizal habit in the genomes of a hyperdiverse lineage of mushroom-forming fungi.</title>
        <authorList>
            <person name="Looney B."/>
            <person name="Miyauchi S."/>
            <person name="Morin E."/>
            <person name="Drula E."/>
            <person name="Courty P.E."/>
            <person name="Kohler A."/>
            <person name="Kuo A."/>
            <person name="LaButti K."/>
            <person name="Pangilinan J."/>
            <person name="Lipzen A."/>
            <person name="Riley R."/>
            <person name="Andreopoulos W."/>
            <person name="He G."/>
            <person name="Johnson J."/>
            <person name="Nolan M."/>
            <person name="Tritt A."/>
            <person name="Barry K.W."/>
            <person name="Grigoriev I.V."/>
            <person name="Nagy L.G."/>
            <person name="Hibbett D."/>
            <person name="Henrissat B."/>
            <person name="Matheny P.B."/>
            <person name="Labbe J."/>
            <person name="Martin F.M."/>
        </authorList>
    </citation>
    <scope>NUCLEOTIDE SEQUENCE</scope>
    <source>
        <strain evidence="1">FP105234-sp</strain>
    </source>
</reference>
<name>A0ACB8RU75_9AGAM</name>
<reference evidence="1" key="1">
    <citation type="submission" date="2021-02" db="EMBL/GenBank/DDBJ databases">
        <authorList>
            <consortium name="DOE Joint Genome Institute"/>
            <person name="Ahrendt S."/>
            <person name="Looney B.P."/>
            <person name="Miyauchi S."/>
            <person name="Morin E."/>
            <person name="Drula E."/>
            <person name="Courty P.E."/>
            <person name="Chicoki N."/>
            <person name="Fauchery L."/>
            <person name="Kohler A."/>
            <person name="Kuo A."/>
            <person name="Labutti K."/>
            <person name="Pangilinan J."/>
            <person name="Lipzen A."/>
            <person name="Riley R."/>
            <person name="Andreopoulos W."/>
            <person name="He G."/>
            <person name="Johnson J."/>
            <person name="Barry K.W."/>
            <person name="Grigoriev I.V."/>
            <person name="Nagy L."/>
            <person name="Hibbett D."/>
            <person name="Henrissat B."/>
            <person name="Matheny P.B."/>
            <person name="Labbe J."/>
            <person name="Martin F."/>
        </authorList>
    </citation>
    <scope>NUCLEOTIDE SEQUENCE</scope>
    <source>
        <strain evidence="1">FP105234-sp</strain>
    </source>
</reference>
<evidence type="ECO:0000313" key="1">
    <source>
        <dbReference type="EMBL" id="KAI0047078.1"/>
    </source>
</evidence>
<evidence type="ECO:0000313" key="2">
    <source>
        <dbReference type="Proteomes" id="UP000814033"/>
    </source>
</evidence>